<evidence type="ECO:0000313" key="2">
    <source>
        <dbReference type="Proteomes" id="UP001145114"/>
    </source>
</evidence>
<sequence length="890" mass="98700">MSIPRILIAIYDYHAQDDEELSFKEGDIFYELDATNPDWLKVRLRLPPNNEQQEREGLIPGNYVQELTPKMTAKVLYDYNPQEPDETQIVADEVIHVLRDDDPDWILVKSRKGCGMVPRTYIETQDSAAHHQQHSQTMDAPEPGHQPDSSSSSSFFSVVEKKRKNLKSNIGVTEDCFVYSSGDDREPEARWHLSEVRDCTSNRQILCIEVGGPNPRTFEFTCSSKTEAEQIADKVNDARKNCSHAPAPSHHVKEDKKKDEVDEMKAGGPGRHPLAVALYDFEAQEDDELTIQEGDQLEVTDKDSSPEWWLVRHSSPGRGSKEGLVPSNYIRIVGEASGDQAGGAPIQHASPEDAPTPQPKQPAGAKVSRVKTTDSEDIPLNKLVQNRQQKPGPANVRVWTDKTGTYKVEAEFLSLEPNNQVNLFKTNGAKIFVPLEKLDSADVLYIEQKTGKKLLPAHASAQPLTARQRQEAEAKKHPDRKKVNYDWDWFDFFTLKADINADFALKYATTFVADRLDNESISEITAERMRSLGVRESDIPLIERAFQVHMGTPVLSEVKPSGPGSASGVPHRPPAAVGVPHQQRQETQPGGVKPLNSSLEANLRMRRQIQDDEALARRLQEEEEKRRRRDGSAHARQGPGHKPAPPMNNVGSSAAQPARSAAPGDPFTNFAFPKSDSSRPMSPANRPHAPNRSATSVVDPSQLSSVRDKLAAAAAAANQSPARPGMDYPTTAPAPQDDAWMAKSNLKPVINSKPKRSPVQAAFPQQNTKPLIPTPSSATTIKPTITNANLGTSTAVTSVPVTDMPGISHSPLSLPHNPPQTVAQLTAMNDAANAKAQELRNRELQLQQQREYLEKQAMLLKQQQEQLTQARQTQQVEQQLRQIREQKERL</sequence>
<feature type="non-terminal residue" evidence="1">
    <location>
        <position position="890"/>
    </location>
</feature>
<dbReference type="EMBL" id="JAMZIH010000131">
    <property type="protein sequence ID" value="KAJ1679890.1"/>
    <property type="molecule type" value="Genomic_DNA"/>
</dbReference>
<name>A0ACC1HV36_9FUNG</name>
<accession>A0ACC1HV36</accession>
<organism evidence="1 2">
    <name type="scientific">Spiromyces aspiralis</name>
    <dbReference type="NCBI Taxonomy" id="68401"/>
    <lineage>
        <taxon>Eukaryota</taxon>
        <taxon>Fungi</taxon>
        <taxon>Fungi incertae sedis</taxon>
        <taxon>Zoopagomycota</taxon>
        <taxon>Kickxellomycotina</taxon>
        <taxon>Kickxellomycetes</taxon>
        <taxon>Kickxellales</taxon>
        <taxon>Kickxellaceae</taxon>
        <taxon>Spiromyces</taxon>
    </lineage>
</organism>
<dbReference type="Proteomes" id="UP001145114">
    <property type="component" value="Unassembled WGS sequence"/>
</dbReference>
<comment type="caution">
    <text evidence="1">The sequence shown here is derived from an EMBL/GenBank/DDBJ whole genome shotgun (WGS) entry which is preliminary data.</text>
</comment>
<protein>
    <submittedName>
        <fullName evidence="1">Cytoskeletal protein binding protein</fullName>
    </submittedName>
</protein>
<proteinExistence type="predicted"/>
<gene>
    <name evidence="1" type="primary">SLA1</name>
    <name evidence="1" type="ORF">EV182_001119</name>
</gene>
<reference evidence="1" key="1">
    <citation type="submission" date="2022-06" db="EMBL/GenBank/DDBJ databases">
        <title>Phylogenomic reconstructions and comparative analyses of Kickxellomycotina fungi.</title>
        <authorList>
            <person name="Reynolds N.K."/>
            <person name="Stajich J.E."/>
            <person name="Barry K."/>
            <person name="Grigoriev I.V."/>
            <person name="Crous P."/>
            <person name="Smith M.E."/>
        </authorList>
    </citation>
    <scope>NUCLEOTIDE SEQUENCE</scope>
    <source>
        <strain evidence="1">RSA 2271</strain>
    </source>
</reference>
<keyword evidence="2" id="KW-1185">Reference proteome</keyword>
<evidence type="ECO:0000313" key="1">
    <source>
        <dbReference type="EMBL" id="KAJ1679890.1"/>
    </source>
</evidence>